<reference evidence="2 3" key="1">
    <citation type="submission" date="2024-01" db="EMBL/GenBank/DDBJ databases">
        <title>Seven novel Bacillus-like species.</title>
        <authorList>
            <person name="Liu G."/>
        </authorList>
    </citation>
    <scope>NUCLEOTIDE SEQUENCE [LARGE SCALE GENOMIC DNA]</scope>
    <source>
        <strain evidence="2 3">FJAT-51639</strain>
    </source>
</reference>
<proteinExistence type="predicted"/>
<dbReference type="Proteomes" id="UP001372526">
    <property type="component" value="Unassembled WGS sequence"/>
</dbReference>
<dbReference type="InterPro" id="IPR049293">
    <property type="entry name" value="DUF6843"/>
</dbReference>
<dbReference type="EMBL" id="JBAWSX010000020">
    <property type="protein sequence ID" value="MEI4803984.1"/>
    <property type="molecule type" value="Genomic_DNA"/>
</dbReference>
<evidence type="ECO:0000259" key="1">
    <source>
        <dbReference type="Pfam" id="PF20862"/>
    </source>
</evidence>
<organism evidence="2 3">
    <name type="scientific">Bacillus bruguierae</name>
    <dbReference type="NCBI Taxonomy" id="3127667"/>
    <lineage>
        <taxon>Bacteria</taxon>
        <taxon>Bacillati</taxon>
        <taxon>Bacillota</taxon>
        <taxon>Bacilli</taxon>
        <taxon>Bacillales</taxon>
        <taxon>Bacillaceae</taxon>
        <taxon>Bacillus</taxon>
    </lineage>
</organism>
<accession>A0ABU8FMQ1</accession>
<name>A0ABU8FMQ1_9BACI</name>
<comment type="caution">
    <text evidence="2">The sequence shown here is derived from an EMBL/GenBank/DDBJ whole genome shotgun (WGS) entry which is preliminary data.</text>
</comment>
<evidence type="ECO:0000313" key="3">
    <source>
        <dbReference type="Proteomes" id="UP001372526"/>
    </source>
</evidence>
<feature type="domain" description="DUF6843" evidence="1">
    <location>
        <begin position="7"/>
        <end position="110"/>
    </location>
</feature>
<protein>
    <recommendedName>
        <fullName evidence="1">DUF6843 domain-containing protein</fullName>
    </recommendedName>
</protein>
<keyword evidence="3" id="KW-1185">Reference proteome</keyword>
<sequence>MYKSSINEVYLIPDGYKGCVGVFYNFKDAPPLKIEDKKMIYRVTKDGILKTSSNENFGKAYKHNSGWRNVKYYYVDKNGNRVQRLEEGKDIHNTSVTSQSGLTYSQFFIGTKKEAEKHPQFSFCFNEEQQLQIYHK</sequence>
<evidence type="ECO:0000313" key="2">
    <source>
        <dbReference type="EMBL" id="MEI4803984.1"/>
    </source>
</evidence>
<dbReference type="Pfam" id="PF20862">
    <property type="entry name" value="DUF6843"/>
    <property type="match status" value="1"/>
</dbReference>
<gene>
    <name evidence="2" type="ORF">WAZ07_22740</name>
</gene>